<reference evidence="2" key="1">
    <citation type="submission" date="2018-05" db="EMBL/GenBank/DDBJ databases">
        <authorList>
            <person name="Lanie J.A."/>
            <person name="Ng W.-L."/>
            <person name="Kazmierczak K.M."/>
            <person name="Andrzejewski T.M."/>
            <person name="Davidsen T.M."/>
            <person name="Wayne K.J."/>
            <person name="Tettelin H."/>
            <person name="Glass J.I."/>
            <person name="Rusch D."/>
            <person name="Podicherti R."/>
            <person name="Tsui H.-C.T."/>
            <person name="Winkler M.E."/>
        </authorList>
    </citation>
    <scope>NUCLEOTIDE SEQUENCE</scope>
</reference>
<dbReference type="NCBIfam" id="TIGR02605">
    <property type="entry name" value="CxxC_CxxC_SSSS"/>
    <property type="match status" value="1"/>
</dbReference>
<dbReference type="Pfam" id="PF09723">
    <property type="entry name" value="Zn_ribbon_8"/>
    <property type="match status" value="1"/>
</dbReference>
<accession>A0A381XED9</accession>
<dbReference type="SMART" id="SM00834">
    <property type="entry name" value="CxxC_CXXC_SSSS"/>
    <property type="match status" value="1"/>
</dbReference>
<feature type="domain" description="Putative regulatory protein FmdB zinc ribbon" evidence="1">
    <location>
        <begin position="1"/>
        <end position="43"/>
    </location>
</feature>
<dbReference type="InterPro" id="IPR013429">
    <property type="entry name" value="Regulatory_FmdB_Zinc_ribbon"/>
</dbReference>
<evidence type="ECO:0000313" key="2">
    <source>
        <dbReference type="EMBL" id="SVA62851.1"/>
    </source>
</evidence>
<name>A0A381XED9_9ZZZZ</name>
<sequence length="66" mass="7257">MPLYDYHCQQCESGFTELRRTSEMDSPISCPECGSMETRRSLSCFSVGGTTSGMSAESGTSKSQFR</sequence>
<dbReference type="EMBL" id="UINC01014798">
    <property type="protein sequence ID" value="SVA62851.1"/>
    <property type="molecule type" value="Genomic_DNA"/>
</dbReference>
<organism evidence="2">
    <name type="scientific">marine metagenome</name>
    <dbReference type="NCBI Taxonomy" id="408172"/>
    <lineage>
        <taxon>unclassified sequences</taxon>
        <taxon>metagenomes</taxon>
        <taxon>ecological metagenomes</taxon>
    </lineage>
</organism>
<evidence type="ECO:0000259" key="1">
    <source>
        <dbReference type="SMART" id="SM00834"/>
    </source>
</evidence>
<proteinExistence type="predicted"/>
<protein>
    <recommendedName>
        <fullName evidence="1">Putative regulatory protein FmdB zinc ribbon domain-containing protein</fullName>
    </recommendedName>
</protein>
<gene>
    <name evidence="2" type="ORF">METZ01_LOCUS115705</name>
</gene>
<dbReference type="AlphaFoldDB" id="A0A381XED9"/>